<dbReference type="Pfam" id="PF00011">
    <property type="entry name" value="HSP20"/>
    <property type="match status" value="1"/>
</dbReference>
<evidence type="ECO:0000256" key="2">
    <source>
        <dbReference type="RuleBase" id="RU003616"/>
    </source>
</evidence>
<evidence type="ECO:0000313" key="5">
    <source>
        <dbReference type="Proteomes" id="UP000177838"/>
    </source>
</evidence>
<dbReference type="SUPFAM" id="SSF49764">
    <property type="entry name" value="HSP20-like chaperones"/>
    <property type="match status" value="1"/>
</dbReference>
<organism evidence="4 5">
    <name type="scientific">Candidatus Vogelbacteria bacterium RIFOXYD1_FULL_46_19</name>
    <dbReference type="NCBI Taxonomy" id="1802439"/>
    <lineage>
        <taxon>Bacteria</taxon>
        <taxon>Candidatus Vogeliibacteriota</taxon>
    </lineage>
</organism>
<dbReference type="CDD" id="cd06464">
    <property type="entry name" value="ACD_sHsps-like"/>
    <property type="match status" value="1"/>
</dbReference>
<dbReference type="STRING" id="1802439.A2589_02695"/>
<protein>
    <recommendedName>
        <fullName evidence="3">SHSP domain-containing protein</fullName>
    </recommendedName>
</protein>
<proteinExistence type="inferred from homology"/>
<reference evidence="4 5" key="1">
    <citation type="journal article" date="2016" name="Nat. Commun.">
        <title>Thousands of microbial genomes shed light on interconnected biogeochemical processes in an aquifer system.</title>
        <authorList>
            <person name="Anantharaman K."/>
            <person name="Brown C.T."/>
            <person name="Hug L.A."/>
            <person name="Sharon I."/>
            <person name="Castelle C.J."/>
            <person name="Probst A.J."/>
            <person name="Thomas B.C."/>
            <person name="Singh A."/>
            <person name="Wilkins M.J."/>
            <person name="Karaoz U."/>
            <person name="Brodie E.L."/>
            <person name="Williams K.H."/>
            <person name="Hubbard S.S."/>
            <person name="Banfield J.F."/>
        </authorList>
    </citation>
    <scope>NUCLEOTIDE SEQUENCE [LARGE SCALE GENOMIC DNA]</scope>
</reference>
<name>A0A1G2QIV4_9BACT</name>
<dbReference type="InterPro" id="IPR008978">
    <property type="entry name" value="HSP20-like_chaperone"/>
</dbReference>
<dbReference type="EMBL" id="MHTK01000004">
    <property type="protein sequence ID" value="OHA59922.1"/>
    <property type="molecule type" value="Genomic_DNA"/>
</dbReference>
<dbReference type="Gene3D" id="2.60.40.790">
    <property type="match status" value="1"/>
</dbReference>
<gene>
    <name evidence="4" type="ORF">A2589_02695</name>
</gene>
<dbReference type="PANTHER" id="PTHR11527">
    <property type="entry name" value="HEAT-SHOCK PROTEIN 20 FAMILY MEMBER"/>
    <property type="match status" value="1"/>
</dbReference>
<comment type="caution">
    <text evidence="4">The sequence shown here is derived from an EMBL/GenBank/DDBJ whole genome shotgun (WGS) entry which is preliminary data.</text>
</comment>
<accession>A0A1G2QIV4</accession>
<sequence>MSKDRRSFFERITGTISVADDEENYEEIVPEPTRPEPEWVEEEEGELSVDVYQTPSEIIIQTMVAGVKPEDLNISITREMVTIKGTREAVRTISDEDYFQRELYWGSFSRTILLPAEIETEEAEAAEKNGLLTIRLPKIDKDKTAKLKVKTS</sequence>
<dbReference type="InterPro" id="IPR002068">
    <property type="entry name" value="A-crystallin/Hsp20_dom"/>
</dbReference>
<evidence type="ECO:0000313" key="4">
    <source>
        <dbReference type="EMBL" id="OHA59922.1"/>
    </source>
</evidence>
<evidence type="ECO:0000256" key="1">
    <source>
        <dbReference type="PROSITE-ProRule" id="PRU00285"/>
    </source>
</evidence>
<evidence type="ECO:0000259" key="3">
    <source>
        <dbReference type="PROSITE" id="PS01031"/>
    </source>
</evidence>
<dbReference type="InterPro" id="IPR031107">
    <property type="entry name" value="Small_HSP"/>
</dbReference>
<dbReference type="PROSITE" id="PS01031">
    <property type="entry name" value="SHSP"/>
    <property type="match status" value="1"/>
</dbReference>
<dbReference type="AlphaFoldDB" id="A0A1G2QIV4"/>
<dbReference type="Proteomes" id="UP000177838">
    <property type="component" value="Unassembled WGS sequence"/>
</dbReference>
<feature type="domain" description="SHSP" evidence="3">
    <location>
        <begin position="40"/>
        <end position="152"/>
    </location>
</feature>
<comment type="similarity">
    <text evidence="1 2">Belongs to the small heat shock protein (HSP20) family.</text>
</comment>